<sequence>MNGLLNGKVVVVTGPAKGMGAACTLLLAEQGADLALVGRDIAAIEPVAAEARAKGRRAEIFPVDLMDAGSVDRMARAVLASFGRCDVLVNIAGGRGPLGKSFWETTPEEFDEILRLNVTGCFLTMRAFAPGMIAQGSGKIVNVGGTFGLRGRAGRAAYSASKWGLRGITKSAALELGPHDINVNCLCPGMVEGPRFEQVRATMAAKDGISAEEARRKHASEYALKRISTDQDVANGVLFLATDLSRQTTGQDLAVDGGWVI</sequence>
<organism evidence="3 4">
    <name type="scientific">Humitalea rosea</name>
    <dbReference type="NCBI Taxonomy" id="990373"/>
    <lineage>
        <taxon>Bacteria</taxon>
        <taxon>Pseudomonadati</taxon>
        <taxon>Pseudomonadota</taxon>
        <taxon>Alphaproteobacteria</taxon>
        <taxon>Acetobacterales</taxon>
        <taxon>Roseomonadaceae</taxon>
        <taxon>Humitalea</taxon>
    </lineage>
</organism>
<dbReference type="InterPro" id="IPR002347">
    <property type="entry name" value="SDR_fam"/>
</dbReference>
<evidence type="ECO:0000313" key="4">
    <source>
        <dbReference type="Proteomes" id="UP000249688"/>
    </source>
</evidence>
<name>A0A2W7I1K9_9PROT</name>
<dbReference type="PANTHER" id="PTHR42760">
    <property type="entry name" value="SHORT-CHAIN DEHYDROGENASES/REDUCTASES FAMILY MEMBER"/>
    <property type="match status" value="1"/>
</dbReference>
<dbReference type="OrthoDB" id="9780084at2"/>
<evidence type="ECO:0000313" key="3">
    <source>
        <dbReference type="EMBL" id="PZW40831.1"/>
    </source>
</evidence>
<dbReference type="Pfam" id="PF13561">
    <property type="entry name" value="adh_short_C2"/>
    <property type="match status" value="1"/>
</dbReference>
<dbReference type="PRINTS" id="PR00080">
    <property type="entry name" value="SDRFAMILY"/>
</dbReference>
<dbReference type="RefSeq" id="WP_111399693.1">
    <property type="nucleotide sequence ID" value="NZ_QKYU01000023.1"/>
</dbReference>
<dbReference type="AlphaFoldDB" id="A0A2W7I1K9"/>
<dbReference type="PRINTS" id="PR00081">
    <property type="entry name" value="GDHRDH"/>
</dbReference>
<keyword evidence="4" id="KW-1185">Reference proteome</keyword>
<dbReference type="InterPro" id="IPR036291">
    <property type="entry name" value="NAD(P)-bd_dom_sf"/>
</dbReference>
<dbReference type="CDD" id="cd05233">
    <property type="entry name" value="SDR_c"/>
    <property type="match status" value="1"/>
</dbReference>
<dbReference type="GO" id="GO:0006633">
    <property type="term" value="P:fatty acid biosynthetic process"/>
    <property type="evidence" value="ECO:0007669"/>
    <property type="project" value="TreeGrafter"/>
</dbReference>
<comment type="similarity">
    <text evidence="1">Belongs to the short-chain dehydrogenases/reductases (SDR) family.</text>
</comment>
<proteinExistence type="inferred from homology"/>
<reference evidence="3 4" key="1">
    <citation type="submission" date="2018-06" db="EMBL/GenBank/DDBJ databases">
        <title>Genomic Encyclopedia of Archaeal and Bacterial Type Strains, Phase II (KMG-II): from individual species to whole genera.</title>
        <authorList>
            <person name="Goeker M."/>
        </authorList>
    </citation>
    <scope>NUCLEOTIDE SEQUENCE [LARGE SCALE GENOMIC DNA]</scope>
    <source>
        <strain evidence="3 4">DSM 24525</strain>
    </source>
</reference>
<evidence type="ECO:0000256" key="1">
    <source>
        <dbReference type="ARBA" id="ARBA00006484"/>
    </source>
</evidence>
<dbReference type="SUPFAM" id="SSF51735">
    <property type="entry name" value="NAD(P)-binding Rossmann-fold domains"/>
    <property type="match status" value="1"/>
</dbReference>
<comment type="caution">
    <text evidence="3">The sequence shown here is derived from an EMBL/GenBank/DDBJ whole genome shotgun (WGS) entry which is preliminary data.</text>
</comment>
<dbReference type="Proteomes" id="UP000249688">
    <property type="component" value="Unassembled WGS sequence"/>
</dbReference>
<keyword evidence="2" id="KW-0560">Oxidoreductase</keyword>
<gene>
    <name evidence="3" type="ORF">C8P66_12338</name>
</gene>
<dbReference type="EMBL" id="QKYU01000023">
    <property type="protein sequence ID" value="PZW40831.1"/>
    <property type="molecule type" value="Genomic_DNA"/>
</dbReference>
<dbReference type="FunFam" id="3.40.50.720:FF:000084">
    <property type="entry name" value="Short-chain dehydrogenase reductase"/>
    <property type="match status" value="1"/>
</dbReference>
<evidence type="ECO:0000256" key="2">
    <source>
        <dbReference type="ARBA" id="ARBA00023002"/>
    </source>
</evidence>
<dbReference type="Gene3D" id="3.40.50.720">
    <property type="entry name" value="NAD(P)-binding Rossmann-like Domain"/>
    <property type="match status" value="1"/>
</dbReference>
<dbReference type="GO" id="GO:0048038">
    <property type="term" value="F:quinone binding"/>
    <property type="evidence" value="ECO:0007669"/>
    <property type="project" value="TreeGrafter"/>
</dbReference>
<dbReference type="PANTHER" id="PTHR42760:SF133">
    <property type="entry name" value="3-OXOACYL-[ACYL-CARRIER-PROTEIN] REDUCTASE"/>
    <property type="match status" value="1"/>
</dbReference>
<dbReference type="GO" id="GO:0016616">
    <property type="term" value="F:oxidoreductase activity, acting on the CH-OH group of donors, NAD or NADP as acceptor"/>
    <property type="evidence" value="ECO:0007669"/>
    <property type="project" value="TreeGrafter"/>
</dbReference>
<accession>A0A2W7I1K9</accession>
<protein>
    <submittedName>
        <fullName evidence="3">3-oxoacyl-[acyl-carrier protein] reductase</fullName>
    </submittedName>
</protein>